<evidence type="ECO:0000256" key="1">
    <source>
        <dbReference type="SAM" id="SignalP"/>
    </source>
</evidence>
<reference evidence="3 4" key="1">
    <citation type="submission" date="2019-02" db="EMBL/GenBank/DDBJ databases">
        <title>Deep-cultivation of Planctomycetes and their phenomic and genomic characterization uncovers novel biology.</title>
        <authorList>
            <person name="Wiegand S."/>
            <person name="Jogler M."/>
            <person name="Boedeker C."/>
            <person name="Pinto D."/>
            <person name="Vollmers J."/>
            <person name="Rivas-Marin E."/>
            <person name="Kohn T."/>
            <person name="Peeters S.H."/>
            <person name="Heuer A."/>
            <person name="Rast P."/>
            <person name="Oberbeckmann S."/>
            <person name="Bunk B."/>
            <person name="Jeske O."/>
            <person name="Meyerdierks A."/>
            <person name="Storesund J.E."/>
            <person name="Kallscheuer N."/>
            <person name="Luecker S."/>
            <person name="Lage O.M."/>
            <person name="Pohl T."/>
            <person name="Merkel B.J."/>
            <person name="Hornburger P."/>
            <person name="Mueller R.-W."/>
            <person name="Bruemmer F."/>
            <person name="Labrenz M."/>
            <person name="Spormann A.M."/>
            <person name="Op den Camp H."/>
            <person name="Overmann J."/>
            <person name="Amann R."/>
            <person name="Jetten M.S.M."/>
            <person name="Mascher T."/>
            <person name="Medema M.H."/>
            <person name="Devos D.P."/>
            <person name="Kaster A.-K."/>
            <person name="Ovreas L."/>
            <person name="Rohde M."/>
            <person name="Galperin M.Y."/>
            <person name="Jogler C."/>
        </authorList>
    </citation>
    <scope>NUCLEOTIDE SEQUENCE [LARGE SCALE GENOMIC DNA]</scope>
    <source>
        <strain evidence="3 4">Spa11</strain>
    </source>
</reference>
<name>A0A518KAF3_9BACT</name>
<evidence type="ECO:0000259" key="2">
    <source>
        <dbReference type="Pfam" id="PF04151"/>
    </source>
</evidence>
<keyword evidence="3" id="KW-0645">Protease</keyword>
<keyword evidence="4" id="KW-1185">Reference proteome</keyword>
<dbReference type="KEGG" id="bmei:Spa11_29800"/>
<keyword evidence="1" id="KW-0732">Signal</keyword>
<dbReference type="Pfam" id="PF04151">
    <property type="entry name" value="PPC"/>
    <property type="match status" value="1"/>
</dbReference>
<dbReference type="Gene3D" id="2.60.40.10">
    <property type="entry name" value="Immunoglobulins"/>
    <property type="match status" value="1"/>
</dbReference>
<feature type="chain" id="PRO_5022157130" evidence="1">
    <location>
        <begin position="24"/>
        <end position="781"/>
    </location>
</feature>
<protein>
    <submittedName>
        <fullName evidence="3">Putative subtilase-type serine protease</fullName>
        <ecNumber evidence="3">3.4.21.-</ecNumber>
    </submittedName>
</protein>
<dbReference type="AlphaFoldDB" id="A0A518KAF3"/>
<dbReference type="GO" id="GO:0006508">
    <property type="term" value="P:proteolysis"/>
    <property type="evidence" value="ECO:0007669"/>
    <property type="project" value="UniProtKB-KW"/>
</dbReference>
<dbReference type="InterPro" id="IPR007280">
    <property type="entry name" value="Peptidase_C_arc/bac"/>
</dbReference>
<accession>A0A518KAF3</accession>
<dbReference type="SUPFAM" id="SSF81296">
    <property type="entry name" value="E set domains"/>
    <property type="match status" value="1"/>
</dbReference>
<dbReference type="Proteomes" id="UP000316426">
    <property type="component" value="Chromosome"/>
</dbReference>
<organism evidence="3 4">
    <name type="scientific">Botrimarina mediterranea</name>
    <dbReference type="NCBI Taxonomy" id="2528022"/>
    <lineage>
        <taxon>Bacteria</taxon>
        <taxon>Pseudomonadati</taxon>
        <taxon>Planctomycetota</taxon>
        <taxon>Planctomycetia</taxon>
        <taxon>Pirellulales</taxon>
        <taxon>Lacipirellulaceae</taxon>
        <taxon>Botrimarina</taxon>
    </lineage>
</organism>
<evidence type="ECO:0000313" key="3">
    <source>
        <dbReference type="EMBL" id="QDV74772.1"/>
    </source>
</evidence>
<dbReference type="Gene3D" id="2.60.120.380">
    <property type="match status" value="2"/>
</dbReference>
<gene>
    <name evidence="3" type="ORF">Spa11_29800</name>
</gene>
<sequence precursor="true">MLLQRLSPAILGMLCFAGAIADAAQPRINQLAPQGVRRGAEVTVKLLGPRVGAEPQEILFDAPGLSVVKLEPADGNTLQATLKVAEDSPLGRHAIRLRTATGVSNLVTLHVGALESVDEVEPNSTIAEAQAIPLGRTVHGVIKVEDDDYFAVELKEGQRLSVEVEGIRLGRTFFDPCLELLDAAGKTVAASDDEAAAYQDAFLSYIAPAAGRYLVRLRESAYQGNDASTYLLHIGDFPRPAAAYPPAVVAGQASEVTLIGDPKGDFKQTVTAPGELKGDSELHAADDAGVAPSSLPMKVVAAPPVLEAEPNNDRKKPTRMTTPGAAAGVIGAEGDRDHFVITMKKGEVLDLRVRARELRSGLDPVLRVFDAKGKRLAGADDEGRFPDSYIRFTAPDDGDYTLQIEDRTRRGDPSFVYLVDATPRVAAVEITLDERQRFEATTIEVPQGGRCAVLLTVNRKDVGGEMQVAFDSLPPGITAECSPLPADYNQLPVVFSAASDAPLAGTLTSVTASFTQPENQPPLETRFRQQTWMVRGRNNVSVWSHYANHAAVAVTKRLPFTITVDQPQAPLVRDGNMVLRVHARRDEGFDQAIRVYTLHHTPGVSTNRSLSIPQGQNDVDIPVTANGQARTGAWPTVVVADTGVRGRVFASSPFVTLNVAEAYFDLSVPTVTTKQGEPVEMTVALSHRTPFEGNATLELVGLPPGVTADPVEVAAGAESAKFAINVPLDARIGPNPGVGVRVRLMVKGEQVEYRHGYAEFRIDPAPTKTAKQTASAGGQKS</sequence>
<dbReference type="InterPro" id="IPR014756">
    <property type="entry name" value="Ig_E-set"/>
</dbReference>
<dbReference type="GO" id="GO:0008233">
    <property type="term" value="F:peptidase activity"/>
    <property type="evidence" value="ECO:0007669"/>
    <property type="project" value="UniProtKB-KW"/>
</dbReference>
<feature type="domain" description="Peptidase C-terminal archaeal/bacterial" evidence="2">
    <location>
        <begin position="148"/>
        <end position="218"/>
    </location>
</feature>
<proteinExistence type="predicted"/>
<dbReference type="EMBL" id="CP036349">
    <property type="protein sequence ID" value="QDV74772.1"/>
    <property type="molecule type" value="Genomic_DNA"/>
</dbReference>
<dbReference type="RefSeq" id="WP_145113469.1">
    <property type="nucleotide sequence ID" value="NZ_CP036349.1"/>
</dbReference>
<dbReference type="InterPro" id="IPR013783">
    <property type="entry name" value="Ig-like_fold"/>
</dbReference>
<dbReference type="EC" id="3.4.21.-" evidence="3"/>
<feature type="signal peptide" evidence="1">
    <location>
        <begin position="1"/>
        <end position="23"/>
    </location>
</feature>
<keyword evidence="3" id="KW-0378">Hydrolase</keyword>
<evidence type="ECO:0000313" key="4">
    <source>
        <dbReference type="Proteomes" id="UP000316426"/>
    </source>
</evidence>